<gene>
    <name evidence="4" type="ORF">B0I71DRAFT_113659</name>
</gene>
<proteinExistence type="inferred from homology"/>
<dbReference type="InterPro" id="IPR003736">
    <property type="entry name" value="PAAI_dom"/>
</dbReference>
<dbReference type="AlphaFoldDB" id="A0A371CD76"/>
<name>A0A371CD76_YARLL</name>
<reference evidence="4 5" key="1">
    <citation type="submission" date="2018-07" db="EMBL/GenBank/DDBJ databases">
        <title>Draft Genome Assemblies for Five Robust Yarrowia lipolytica Strains Exhibiting High Lipid Production and Pentose Sugar Utilization and Sugar Alcohol Secretion from Undetoxified Lignocellulosic Biomass Hydrolysates.</title>
        <authorList>
            <consortium name="DOE Joint Genome Institute"/>
            <person name="Walker C."/>
            <person name="Ryu S."/>
            <person name="Na H."/>
            <person name="Zane M."/>
            <person name="LaButti K."/>
            <person name="Lipzen A."/>
            <person name="Haridas S."/>
            <person name="Barry K."/>
            <person name="Grigoriev I.V."/>
            <person name="Quarterman J."/>
            <person name="Slininger P."/>
            <person name="Dien B."/>
            <person name="Trinh C.T."/>
        </authorList>
    </citation>
    <scope>NUCLEOTIDE SEQUENCE [LARGE SCALE GENOMIC DNA]</scope>
    <source>
        <strain evidence="4 5">YB392</strain>
    </source>
</reference>
<dbReference type="InterPro" id="IPR029069">
    <property type="entry name" value="HotDog_dom_sf"/>
</dbReference>
<dbReference type="InterPro" id="IPR006683">
    <property type="entry name" value="Thioestr_dom"/>
</dbReference>
<dbReference type="CDD" id="cd03443">
    <property type="entry name" value="PaaI_thioesterase"/>
    <property type="match status" value="1"/>
</dbReference>
<evidence type="ECO:0000259" key="3">
    <source>
        <dbReference type="Pfam" id="PF03061"/>
    </source>
</evidence>
<evidence type="ECO:0000313" key="4">
    <source>
        <dbReference type="EMBL" id="RDW28233.1"/>
    </source>
</evidence>
<dbReference type="Pfam" id="PF03061">
    <property type="entry name" value="4HBT"/>
    <property type="match status" value="1"/>
</dbReference>
<keyword evidence="2" id="KW-0378">Hydrolase</keyword>
<feature type="domain" description="Thioesterase" evidence="3">
    <location>
        <begin position="56"/>
        <end position="129"/>
    </location>
</feature>
<dbReference type="GO" id="GO:0047617">
    <property type="term" value="F:fatty acyl-CoA hydrolase activity"/>
    <property type="evidence" value="ECO:0007669"/>
    <property type="project" value="InterPro"/>
</dbReference>
<protein>
    <submittedName>
        <fullName evidence="4">HotDog domain-containing protein</fullName>
    </submittedName>
</protein>
<dbReference type="EMBL" id="KZ858954">
    <property type="protein sequence ID" value="RDW28233.1"/>
    <property type="molecule type" value="Genomic_DNA"/>
</dbReference>
<dbReference type="NCBIfam" id="TIGR00369">
    <property type="entry name" value="unchar_dom_1"/>
    <property type="match status" value="1"/>
</dbReference>
<dbReference type="SUPFAM" id="SSF54637">
    <property type="entry name" value="Thioesterase/thiol ester dehydrase-isomerase"/>
    <property type="match status" value="1"/>
</dbReference>
<dbReference type="PANTHER" id="PTHR21660">
    <property type="entry name" value="THIOESTERASE SUPERFAMILY MEMBER-RELATED"/>
    <property type="match status" value="1"/>
</dbReference>
<dbReference type="FunFam" id="3.10.129.10:FF:000033">
    <property type="entry name" value="acyl-coenzyme A thioesterase 13"/>
    <property type="match status" value="1"/>
</dbReference>
<comment type="similarity">
    <text evidence="1">Belongs to the thioesterase PaaI family.</text>
</comment>
<evidence type="ECO:0000313" key="5">
    <source>
        <dbReference type="Proteomes" id="UP000256601"/>
    </source>
</evidence>
<dbReference type="PANTHER" id="PTHR21660:SF1">
    <property type="entry name" value="ACYL-COENZYME A THIOESTERASE 13"/>
    <property type="match status" value="1"/>
</dbReference>
<sequence length="154" mass="16560">MSHAQVLKHVRAVWGDFLQLSGLEPTLLSQLSIDSAERGKVRLGLTVAKEHTNRLQILHGGTIASLVDLGGSMAVASSGAFATGVSTDINVSYIGSGGKIGNKIIMDCLLDNMGRSLAYTSVDFYNASDLSLFARGRHTKYIKHALKDPRNVEF</sequence>
<dbReference type="Gene3D" id="3.10.129.10">
    <property type="entry name" value="Hotdog Thioesterase"/>
    <property type="match status" value="1"/>
</dbReference>
<dbReference type="VEuPathDB" id="FungiDB:YALI0_E21472g"/>
<evidence type="ECO:0000256" key="2">
    <source>
        <dbReference type="ARBA" id="ARBA00022801"/>
    </source>
</evidence>
<dbReference type="OMA" id="KQIMRAM"/>
<organism evidence="4 5">
    <name type="scientific">Yarrowia lipolytica</name>
    <name type="common">Candida lipolytica</name>
    <dbReference type="NCBI Taxonomy" id="4952"/>
    <lineage>
        <taxon>Eukaryota</taxon>
        <taxon>Fungi</taxon>
        <taxon>Dikarya</taxon>
        <taxon>Ascomycota</taxon>
        <taxon>Saccharomycotina</taxon>
        <taxon>Dipodascomycetes</taxon>
        <taxon>Dipodascales</taxon>
        <taxon>Dipodascales incertae sedis</taxon>
        <taxon>Yarrowia</taxon>
    </lineage>
</organism>
<accession>A0A371CD76</accession>
<dbReference type="Proteomes" id="UP000256601">
    <property type="component" value="Unassembled WGS sequence"/>
</dbReference>
<evidence type="ECO:0000256" key="1">
    <source>
        <dbReference type="ARBA" id="ARBA00008324"/>
    </source>
</evidence>
<dbReference type="OrthoDB" id="46529at2759"/>
<dbReference type="InterPro" id="IPR039298">
    <property type="entry name" value="ACOT13"/>
</dbReference>